<dbReference type="SUPFAM" id="SSF52540">
    <property type="entry name" value="P-loop containing nucleoside triphosphate hydrolases"/>
    <property type="match status" value="1"/>
</dbReference>
<name>A0A6C0J395_9ZZZZ</name>
<proteinExistence type="predicted"/>
<organism evidence="1">
    <name type="scientific">viral metagenome</name>
    <dbReference type="NCBI Taxonomy" id="1070528"/>
    <lineage>
        <taxon>unclassified sequences</taxon>
        <taxon>metagenomes</taxon>
        <taxon>organismal metagenomes</taxon>
    </lineage>
</organism>
<dbReference type="AlphaFoldDB" id="A0A6C0J395"/>
<protein>
    <submittedName>
        <fullName evidence="1">Uncharacterized protein</fullName>
    </submittedName>
</protein>
<dbReference type="EMBL" id="MN740301">
    <property type="protein sequence ID" value="QHT99096.1"/>
    <property type="molecule type" value="Genomic_DNA"/>
</dbReference>
<reference evidence="1" key="1">
    <citation type="journal article" date="2020" name="Nature">
        <title>Giant virus diversity and host interactions through global metagenomics.</title>
        <authorList>
            <person name="Schulz F."/>
            <person name="Roux S."/>
            <person name="Paez-Espino D."/>
            <person name="Jungbluth S."/>
            <person name="Walsh D.A."/>
            <person name="Denef V.J."/>
            <person name="McMahon K.D."/>
            <person name="Konstantinidis K.T."/>
            <person name="Eloe-Fadrosh E.A."/>
            <person name="Kyrpides N.C."/>
            <person name="Woyke T."/>
        </authorList>
    </citation>
    <scope>NUCLEOTIDE SEQUENCE</scope>
    <source>
        <strain evidence="1">GVMAG-M-3300025695-21</strain>
    </source>
</reference>
<evidence type="ECO:0000313" key="1">
    <source>
        <dbReference type="EMBL" id="QHT99096.1"/>
    </source>
</evidence>
<dbReference type="Gene3D" id="3.40.50.300">
    <property type="entry name" value="P-loop containing nucleotide triphosphate hydrolases"/>
    <property type="match status" value="1"/>
</dbReference>
<accession>A0A6C0J395</accession>
<dbReference type="InterPro" id="IPR027417">
    <property type="entry name" value="P-loop_NTPase"/>
</dbReference>
<sequence length="295" mass="34919">MSITYIYNNHIMKLELKKFDPTNIKNDSVVVFIGKRNTGKSFCMKDILNYHRDIPVGVVISPTEKANGYFEKFIPKMLIYDECEEKTIKKFLDRQINISGQRKLEMQRGGVSSIDPRAFLILDDCLYDKKWPSDKNIRSIFMNGRHYKIFFLITMQHALGLPPVLRSNVDYVFIFRNNIMKEREKIYHHYAGMFPTFDAFNQVMNQTTENFECLVIDNKVQSNKLEDQVFWYKASETNFRMCSNELWDMQSLEDQRRAMGIIDEDQEEEPFDMGVFNKKKNGKVIKVNKTHHGRR</sequence>